<dbReference type="AlphaFoldDB" id="A0A6A5HCG4"/>
<sequence length="493" mass="57485">MAEKEEDGPKSKDNAEKSVVPVIPKTSEDNIVEKDEKKIEEKCAAKSSKKENVEKSPKSVVSCETPSKNERRLRKRIEKGNLGGRKVAKVNGNSRGGPKGPRKGKEKKTNRRGESSPEPTKASFLLEISPEKLVFPYPEPLEVTVKNPTEDTQTLRCTFDSYYFLVDFKDAKSSGQHGVTPAAAYGCYELGPGESCSMTIRMTDREIDQSVQLETLQKGTYDVKKPFAHLPRLRDQSNIIDIAFYNYDRPEGFLKFQYRKKEKQSNAKWVARTKRLHLTDDIKEIMRLEDEKAKEKEKDKEENETDPNPPEYMKFYRMKWLYKATQRHQKWRASWGEKLRNDDDGTHRVFSVQPDFVVDQFLMDKENYNKTLGTEEDNAAFWGRILLKENIENHYRFKKTLLDRNVGFGKHDFTAETLEESLEKAEQFLEDQRKENLKNYDLHIEQVRMEPEKEKGPEMEQPVKQEEEKTVEKKEENKEEKKKKKKNPCCSIC</sequence>
<dbReference type="KEGG" id="crq:GCK72_004540"/>
<name>A0A6A5HCG4_CAERE</name>
<accession>A0A6A5HCG4</accession>
<evidence type="ECO:0000313" key="3">
    <source>
        <dbReference type="Proteomes" id="UP000483820"/>
    </source>
</evidence>
<feature type="region of interest" description="Disordered" evidence="1">
    <location>
        <begin position="289"/>
        <end position="310"/>
    </location>
</feature>
<comment type="caution">
    <text evidence="2">The sequence shown here is derived from an EMBL/GenBank/DDBJ whole genome shotgun (WGS) entry which is preliminary data.</text>
</comment>
<feature type="compositionally biased region" description="Basic and acidic residues" evidence="1">
    <location>
        <begin position="289"/>
        <end position="301"/>
    </location>
</feature>
<proteinExistence type="predicted"/>
<gene>
    <name evidence="2" type="ORF">GCK72_004540</name>
</gene>
<organism evidence="2 3">
    <name type="scientific">Caenorhabditis remanei</name>
    <name type="common">Caenorhabditis vulgaris</name>
    <dbReference type="NCBI Taxonomy" id="31234"/>
    <lineage>
        <taxon>Eukaryota</taxon>
        <taxon>Metazoa</taxon>
        <taxon>Ecdysozoa</taxon>
        <taxon>Nematoda</taxon>
        <taxon>Chromadorea</taxon>
        <taxon>Rhabditida</taxon>
        <taxon>Rhabditina</taxon>
        <taxon>Rhabditomorpha</taxon>
        <taxon>Rhabditoidea</taxon>
        <taxon>Rhabditidae</taxon>
        <taxon>Peloderinae</taxon>
        <taxon>Caenorhabditis</taxon>
    </lineage>
</organism>
<evidence type="ECO:0000313" key="2">
    <source>
        <dbReference type="EMBL" id="KAF1764591.1"/>
    </source>
</evidence>
<dbReference type="Proteomes" id="UP000483820">
    <property type="component" value="Chromosome II"/>
</dbReference>
<dbReference type="GeneID" id="78773919"/>
<dbReference type="CTD" id="78773919"/>
<protein>
    <submittedName>
        <fullName evidence="2">Uncharacterized protein</fullName>
    </submittedName>
</protein>
<evidence type="ECO:0000256" key="1">
    <source>
        <dbReference type="SAM" id="MobiDB-lite"/>
    </source>
</evidence>
<feature type="region of interest" description="Disordered" evidence="1">
    <location>
        <begin position="445"/>
        <end position="493"/>
    </location>
</feature>
<feature type="compositionally biased region" description="Basic and acidic residues" evidence="1">
    <location>
        <begin position="26"/>
        <end position="57"/>
    </location>
</feature>
<feature type="compositionally biased region" description="Basic and acidic residues" evidence="1">
    <location>
        <begin position="445"/>
        <end position="480"/>
    </location>
</feature>
<feature type="compositionally biased region" description="Basic residues" evidence="1">
    <location>
        <begin position="100"/>
        <end position="110"/>
    </location>
</feature>
<reference evidence="2 3" key="1">
    <citation type="submission" date="2019-12" db="EMBL/GenBank/DDBJ databases">
        <title>Chromosome-level assembly of the Caenorhabditis remanei genome.</title>
        <authorList>
            <person name="Teterina A.A."/>
            <person name="Willis J.H."/>
            <person name="Phillips P.C."/>
        </authorList>
    </citation>
    <scope>NUCLEOTIDE SEQUENCE [LARGE SCALE GENOMIC DNA]</scope>
    <source>
        <strain evidence="2 3">PX506</strain>
        <tissue evidence="2">Whole organism</tissue>
    </source>
</reference>
<dbReference type="RefSeq" id="XP_053588939.1">
    <property type="nucleotide sequence ID" value="XM_053724745.1"/>
</dbReference>
<dbReference type="EMBL" id="WUAV01000002">
    <property type="protein sequence ID" value="KAF1764591.1"/>
    <property type="molecule type" value="Genomic_DNA"/>
</dbReference>
<feature type="compositionally biased region" description="Basic and acidic residues" evidence="1">
    <location>
        <begin position="1"/>
        <end position="16"/>
    </location>
</feature>
<feature type="region of interest" description="Disordered" evidence="1">
    <location>
        <begin position="1"/>
        <end position="123"/>
    </location>
</feature>